<evidence type="ECO:0000313" key="1">
    <source>
        <dbReference type="EMBL" id="CAG8832641.1"/>
    </source>
</evidence>
<gene>
    <name evidence="1" type="ORF">RPERSI_LOCUS28529</name>
</gene>
<evidence type="ECO:0000313" key="2">
    <source>
        <dbReference type="Proteomes" id="UP000789920"/>
    </source>
</evidence>
<organism evidence="1 2">
    <name type="scientific">Racocetra persica</name>
    <dbReference type="NCBI Taxonomy" id="160502"/>
    <lineage>
        <taxon>Eukaryota</taxon>
        <taxon>Fungi</taxon>
        <taxon>Fungi incertae sedis</taxon>
        <taxon>Mucoromycota</taxon>
        <taxon>Glomeromycotina</taxon>
        <taxon>Glomeromycetes</taxon>
        <taxon>Diversisporales</taxon>
        <taxon>Gigasporaceae</taxon>
        <taxon>Racocetra</taxon>
    </lineage>
</organism>
<protein>
    <submittedName>
        <fullName evidence="1">27691_t:CDS:1</fullName>
    </submittedName>
</protein>
<sequence>EERCISIMEKAEKFINKVKILKESKVKVQIPTNIKEPLDTMYNSWKKKVKKFIDKFEPSKR</sequence>
<comment type="caution">
    <text evidence="1">The sequence shown here is derived from an EMBL/GenBank/DDBJ whole genome shotgun (WGS) entry which is preliminary data.</text>
</comment>
<keyword evidence="2" id="KW-1185">Reference proteome</keyword>
<feature type="non-terminal residue" evidence="1">
    <location>
        <position position="61"/>
    </location>
</feature>
<dbReference type="Proteomes" id="UP000789920">
    <property type="component" value="Unassembled WGS sequence"/>
</dbReference>
<dbReference type="EMBL" id="CAJVQC010104323">
    <property type="protein sequence ID" value="CAG8832641.1"/>
    <property type="molecule type" value="Genomic_DNA"/>
</dbReference>
<feature type="non-terminal residue" evidence="1">
    <location>
        <position position="1"/>
    </location>
</feature>
<reference evidence="1" key="1">
    <citation type="submission" date="2021-06" db="EMBL/GenBank/DDBJ databases">
        <authorList>
            <person name="Kallberg Y."/>
            <person name="Tangrot J."/>
            <person name="Rosling A."/>
        </authorList>
    </citation>
    <scope>NUCLEOTIDE SEQUENCE</scope>
    <source>
        <strain evidence="1">MA461A</strain>
    </source>
</reference>
<name>A0ACA9S9F6_9GLOM</name>
<proteinExistence type="predicted"/>
<accession>A0ACA9S9F6</accession>